<accession>A0A8J6IY18</accession>
<dbReference type="GO" id="GO:0019867">
    <property type="term" value="C:outer membrane"/>
    <property type="evidence" value="ECO:0007669"/>
    <property type="project" value="InterPro"/>
</dbReference>
<evidence type="ECO:0000256" key="1">
    <source>
        <dbReference type="ARBA" id="ARBA00022729"/>
    </source>
</evidence>
<organism evidence="4 5">
    <name type="scientific">Neptunicella marina</name>
    <dbReference type="NCBI Taxonomy" id="2125989"/>
    <lineage>
        <taxon>Bacteria</taxon>
        <taxon>Pseudomonadati</taxon>
        <taxon>Pseudomonadota</taxon>
        <taxon>Gammaproteobacteria</taxon>
        <taxon>Alteromonadales</taxon>
        <taxon>Alteromonadaceae</taxon>
        <taxon>Neptunicella</taxon>
    </lineage>
</organism>
<feature type="domain" description="Outer membrane protein assembly factor BamE" evidence="3">
    <location>
        <begin position="19"/>
        <end position="55"/>
    </location>
</feature>
<dbReference type="InterPro" id="IPR007450">
    <property type="entry name" value="BamE_dom"/>
</dbReference>
<dbReference type="Pfam" id="PF04355">
    <property type="entry name" value="BamE"/>
    <property type="match status" value="1"/>
</dbReference>
<dbReference type="InterPro" id="IPR037873">
    <property type="entry name" value="BamE-like"/>
</dbReference>
<dbReference type="EMBL" id="JACNEP010000019">
    <property type="protein sequence ID" value="MBC3767490.1"/>
    <property type="molecule type" value="Genomic_DNA"/>
</dbReference>
<evidence type="ECO:0000313" key="4">
    <source>
        <dbReference type="EMBL" id="MBC3767490.1"/>
    </source>
</evidence>
<evidence type="ECO:0000313" key="5">
    <source>
        <dbReference type="Proteomes" id="UP000601768"/>
    </source>
</evidence>
<keyword evidence="2" id="KW-0472">Membrane</keyword>
<evidence type="ECO:0000259" key="3">
    <source>
        <dbReference type="Pfam" id="PF04355"/>
    </source>
</evidence>
<gene>
    <name evidence="4" type="primary">bamE</name>
    <name evidence="4" type="ORF">H8B19_16550</name>
</gene>
<comment type="caution">
    <text evidence="4">The sequence shown here is derived from an EMBL/GenBank/DDBJ whole genome shotgun (WGS) entry which is preliminary data.</text>
</comment>
<dbReference type="RefSeq" id="WP_186508023.1">
    <property type="nucleotide sequence ID" value="NZ_JACNEP010000019.1"/>
</dbReference>
<sequence length="84" mass="9316">MKKQLIVLACLCLSACSKVTMENYDKLEVGMSQQDVKSLLGAPDACEEKFGTNSCIWGDKSSRFIKVSFIADKAVFFEKNALEN</sequence>
<protein>
    <submittedName>
        <fullName evidence="4">Outer membrane protein assembly factor BamE</fullName>
    </submittedName>
</protein>
<dbReference type="AlphaFoldDB" id="A0A8J6IY18"/>
<name>A0A8J6IY18_9ALTE</name>
<proteinExistence type="predicted"/>
<dbReference type="Gene3D" id="3.30.1450.10">
    <property type="match status" value="1"/>
</dbReference>
<evidence type="ECO:0000256" key="2">
    <source>
        <dbReference type="ARBA" id="ARBA00023136"/>
    </source>
</evidence>
<reference evidence="4" key="1">
    <citation type="journal article" date="2018" name="Int. J. Syst. Evol. Microbiol.">
        <title>Neptunicella marina gen. nov., sp. nov., isolated from surface seawater.</title>
        <authorList>
            <person name="Liu X."/>
            <person name="Lai Q."/>
            <person name="Du Y."/>
            <person name="Zhang X."/>
            <person name="Liu Z."/>
            <person name="Sun F."/>
            <person name="Shao Z."/>
        </authorList>
    </citation>
    <scope>NUCLEOTIDE SEQUENCE</scope>
    <source>
        <strain evidence="4">S27-2</strain>
    </source>
</reference>
<keyword evidence="1" id="KW-0732">Signal</keyword>
<keyword evidence="5" id="KW-1185">Reference proteome</keyword>
<dbReference type="Proteomes" id="UP000601768">
    <property type="component" value="Unassembled WGS sequence"/>
</dbReference>
<reference evidence="4" key="2">
    <citation type="submission" date="2020-08" db="EMBL/GenBank/DDBJ databases">
        <authorList>
            <person name="Lai Q."/>
        </authorList>
    </citation>
    <scope>NUCLEOTIDE SEQUENCE</scope>
    <source>
        <strain evidence="4">S27-2</strain>
    </source>
</reference>